<dbReference type="Gene3D" id="1.10.10.60">
    <property type="entry name" value="Homeodomain-like"/>
    <property type="match status" value="2"/>
</dbReference>
<evidence type="ECO:0000313" key="6">
    <source>
        <dbReference type="EMBL" id="NMM94565.1"/>
    </source>
</evidence>
<keyword evidence="3" id="KW-0010">Activator</keyword>
<dbReference type="InterPro" id="IPR050204">
    <property type="entry name" value="AraC_XylS_family_regulators"/>
</dbReference>
<proteinExistence type="predicted"/>
<evidence type="ECO:0000256" key="1">
    <source>
        <dbReference type="ARBA" id="ARBA00023015"/>
    </source>
</evidence>
<evidence type="ECO:0000313" key="7">
    <source>
        <dbReference type="Proteomes" id="UP000532194"/>
    </source>
</evidence>
<dbReference type="InterPro" id="IPR037923">
    <property type="entry name" value="HTH-like"/>
</dbReference>
<dbReference type="SUPFAM" id="SSF46689">
    <property type="entry name" value="Homeodomain-like"/>
    <property type="match status" value="2"/>
</dbReference>
<dbReference type="Gene3D" id="2.60.120.10">
    <property type="entry name" value="Jelly Rolls"/>
    <property type="match status" value="1"/>
</dbReference>
<sequence>MRRTLDSTELVFVRRGVLPMIVGGQRLDIASGEVALWPAGVEHAGAETIREDLEFHWMHFRLPQMRHLADSAALPADEHNLILPDHARLADPDRVVVLANQLLDLYVAHGPHANAYCDYALTSLLLEVSAQIRQSLRQSQRTGETGSIIRFNEGVGKVITGGFREGMAADAIDEPGLAVMQGVRSWIRANAFDDITVAAVARRFHYSPSYLTALYKRVFGIGIVEQVTECRIDRARELLSSTSLPMADIAHEVGYSDPKYFLRVFKRRIGLTPSQYRASFSGKLFNTV</sequence>
<comment type="caution">
    <text evidence="6">The sequence shown here is derived from an EMBL/GenBank/DDBJ whole genome shotgun (WGS) entry which is preliminary data.</text>
</comment>
<dbReference type="EMBL" id="JAAIII010000005">
    <property type="protein sequence ID" value="NMM94565.1"/>
    <property type="molecule type" value="Genomic_DNA"/>
</dbReference>
<reference evidence="6 7" key="1">
    <citation type="submission" date="2020-02" db="EMBL/GenBank/DDBJ databases">
        <title>Characterization of phylogenetic diversity of novel bifidobacterial species isolated in Czech ZOOs.</title>
        <authorList>
            <person name="Lugli G.A."/>
            <person name="Vera N.B."/>
            <person name="Ventura M."/>
        </authorList>
    </citation>
    <scope>NUCLEOTIDE SEQUENCE [LARGE SCALE GENOMIC DNA]</scope>
    <source>
        <strain evidence="6 7">DSM 109957</strain>
    </source>
</reference>
<evidence type="ECO:0000256" key="4">
    <source>
        <dbReference type="ARBA" id="ARBA00023163"/>
    </source>
</evidence>
<dbReference type="InterPro" id="IPR003313">
    <property type="entry name" value="AraC-bd"/>
</dbReference>
<gene>
    <name evidence="6" type="ORF">G1C95_1752</name>
</gene>
<dbReference type="AlphaFoldDB" id="A0A7Y0EQI4"/>
<dbReference type="Pfam" id="PF12833">
    <property type="entry name" value="HTH_18"/>
    <property type="match status" value="1"/>
</dbReference>
<dbReference type="InterPro" id="IPR009057">
    <property type="entry name" value="Homeodomain-like_sf"/>
</dbReference>
<dbReference type="PANTHER" id="PTHR46796">
    <property type="entry name" value="HTH-TYPE TRANSCRIPTIONAL ACTIVATOR RHAS-RELATED"/>
    <property type="match status" value="1"/>
</dbReference>
<evidence type="ECO:0000256" key="2">
    <source>
        <dbReference type="ARBA" id="ARBA00023125"/>
    </source>
</evidence>
<keyword evidence="4" id="KW-0804">Transcription</keyword>
<dbReference type="InterPro" id="IPR018062">
    <property type="entry name" value="HTH_AraC-typ_CS"/>
</dbReference>
<keyword evidence="7" id="KW-1185">Reference proteome</keyword>
<dbReference type="Pfam" id="PF02311">
    <property type="entry name" value="AraC_binding"/>
    <property type="match status" value="1"/>
</dbReference>
<name>A0A7Y0EQI4_9BIFI</name>
<dbReference type="Proteomes" id="UP000532194">
    <property type="component" value="Unassembled WGS sequence"/>
</dbReference>
<keyword evidence="2" id="KW-0238">DNA-binding</keyword>
<dbReference type="SMART" id="SM00342">
    <property type="entry name" value="HTH_ARAC"/>
    <property type="match status" value="1"/>
</dbReference>
<dbReference type="InterPro" id="IPR014710">
    <property type="entry name" value="RmlC-like_jellyroll"/>
</dbReference>
<dbReference type="GO" id="GO:0043565">
    <property type="term" value="F:sequence-specific DNA binding"/>
    <property type="evidence" value="ECO:0007669"/>
    <property type="project" value="InterPro"/>
</dbReference>
<accession>A0A7Y0EQI4</accession>
<dbReference type="InterPro" id="IPR018060">
    <property type="entry name" value="HTH_AraC"/>
</dbReference>
<organism evidence="6 7">
    <name type="scientific">Bifidobacterium oedipodis</name>
    <dbReference type="NCBI Taxonomy" id="2675322"/>
    <lineage>
        <taxon>Bacteria</taxon>
        <taxon>Bacillati</taxon>
        <taxon>Actinomycetota</taxon>
        <taxon>Actinomycetes</taxon>
        <taxon>Bifidobacteriales</taxon>
        <taxon>Bifidobacteriaceae</taxon>
        <taxon>Bifidobacterium</taxon>
    </lineage>
</organism>
<keyword evidence="1" id="KW-0805">Transcription regulation</keyword>
<dbReference type="PROSITE" id="PS01124">
    <property type="entry name" value="HTH_ARAC_FAMILY_2"/>
    <property type="match status" value="1"/>
</dbReference>
<dbReference type="PANTHER" id="PTHR46796:SF6">
    <property type="entry name" value="ARAC SUBFAMILY"/>
    <property type="match status" value="1"/>
</dbReference>
<dbReference type="PROSITE" id="PS00041">
    <property type="entry name" value="HTH_ARAC_FAMILY_1"/>
    <property type="match status" value="1"/>
</dbReference>
<dbReference type="GO" id="GO:0003700">
    <property type="term" value="F:DNA-binding transcription factor activity"/>
    <property type="evidence" value="ECO:0007669"/>
    <property type="project" value="InterPro"/>
</dbReference>
<evidence type="ECO:0000256" key="3">
    <source>
        <dbReference type="ARBA" id="ARBA00023159"/>
    </source>
</evidence>
<dbReference type="InterPro" id="IPR020449">
    <property type="entry name" value="Tscrpt_reg_AraC-type_HTH"/>
</dbReference>
<dbReference type="SUPFAM" id="SSF51215">
    <property type="entry name" value="Regulatory protein AraC"/>
    <property type="match status" value="1"/>
</dbReference>
<feature type="domain" description="HTH araC/xylS-type" evidence="5">
    <location>
        <begin position="181"/>
        <end position="279"/>
    </location>
</feature>
<protein>
    <submittedName>
        <fullName evidence="6">AraC family transcriptional regulator</fullName>
    </submittedName>
</protein>
<dbReference type="PRINTS" id="PR00032">
    <property type="entry name" value="HTHARAC"/>
</dbReference>
<evidence type="ECO:0000259" key="5">
    <source>
        <dbReference type="PROSITE" id="PS01124"/>
    </source>
</evidence>